<dbReference type="PANTHER" id="PTHR43146:SF1">
    <property type="entry name" value="CANCER-RELATED NUCLEOSIDE-TRIPHOSPHATASE"/>
    <property type="match status" value="1"/>
</dbReference>
<sequence>MATTLTGGRVVLTGPPGIGKTTLVRKVCEALRSRNVNVQGFYTEEVRQGSHRIGFDVCTLDGRRACLARISRGGNATQQNRSPYQVGQYAVDLDSFEHLALSVLKHQENHNILYVVDEIGKMELFSMAFKKAVQLLYDSSSLPILATLPSPRGRPIEFVEAIRVRADVNVIEVTKSNRDHLLGDILTTLLPGARELDT</sequence>
<organism evidence="5 6">
    <name type="scientific">Priapulus caudatus</name>
    <name type="common">Priapulid worm</name>
    <dbReference type="NCBI Taxonomy" id="37621"/>
    <lineage>
        <taxon>Eukaryota</taxon>
        <taxon>Metazoa</taxon>
        <taxon>Ecdysozoa</taxon>
        <taxon>Scalidophora</taxon>
        <taxon>Priapulida</taxon>
        <taxon>Priapulimorpha</taxon>
        <taxon>Priapulimorphida</taxon>
        <taxon>Priapulidae</taxon>
        <taxon>Priapulus</taxon>
    </lineage>
</organism>
<dbReference type="SMART" id="SM00382">
    <property type="entry name" value="AAA"/>
    <property type="match status" value="1"/>
</dbReference>
<evidence type="ECO:0000313" key="5">
    <source>
        <dbReference type="Proteomes" id="UP000695022"/>
    </source>
</evidence>
<evidence type="ECO:0000313" key="6">
    <source>
        <dbReference type="RefSeq" id="XP_014663792.1"/>
    </source>
</evidence>
<dbReference type="HAMAP" id="MF_00796">
    <property type="entry name" value="NTPase_1"/>
    <property type="match status" value="1"/>
</dbReference>
<dbReference type="InterPro" id="IPR027417">
    <property type="entry name" value="P-loop_NTPase"/>
</dbReference>
<dbReference type="CDD" id="cd19482">
    <property type="entry name" value="RecA-like_Thep1"/>
    <property type="match status" value="1"/>
</dbReference>
<dbReference type="NCBIfam" id="NF010248">
    <property type="entry name" value="PRK13695.1"/>
    <property type="match status" value="1"/>
</dbReference>
<keyword evidence="1" id="KW-0547">Nucleotide-binding</keyword>
<protein>
    <submittedName>
        <fullName evidence="6">Cancer-related nucleoside-triphosphatase homolog</fullName>
    </submittedName>
</protein>
<accession>A0ABM1DV21</accession>
<evidence type="ECO:0000256" key="1">
    <source>
        <dbReference type="ARBA" id="ARBA00022741"/>
    </source>
</evidence>
<dbReference type="Pfam" id="PF03266">
    <property type="entry name" value="NTPase_1"/>
    <property type="match status" value="1"/>
</dbReference>
<feature type="domain" description="AAA+ ATPase" evidence="4">
    <location>
        <begin position="6"/>
        <end position="172"/>
    </location>
</feature>
<dbReference type="Gene3D" id="3.40.50.300">
    <property type="entry name" value="P-loop containing nucleotide triphosphate hydrolases"/>
    <property type="match status" value="1"/>
</dbReference>
<proteinExistence type="inferred from homology"/>
<dbReference type="SUPFAM" id="SSF52540">
    <property type="entry name" value="P-loop containing nucleoside triphosphate hydrolases"/>
    <property type="match status" value="1"/>
</dbReference>
<keyword evidence="3" id="KW-0067">ATP-binding</keyword>
<reference evidence="6" key="1">
    <citation type="submission" date="2025-08" db="UniProtKB">
        <authorList>
            <consortium name="RefSeq"/>
        </authorList>
    </citation>
    <scope>IDENTIFICATION</scope>
</reference>
<keyword evidence="2" id="KW-0378">Hydrolase</keyword>
<dbReference type="PANTHER" id="PTHR43146">
    <property type="entry name" value="CANCER-RELATED NUCLEOSIDE-TRIPHOSPHATASE"/>
    <property type="match status" value="1"/>
</dbReference>
<dbReference type="RefSeq" id="XP_014663792.1">
    <property type="nucleotide sequence ID" value="XM_014808306.1"/>
</dbReference>
<dbReference type="Proteomes" id="UP000695022">
    <property type="component" value="Unplaced"/>
</dbReference>
<evidence type="ECO:0000256" key="3">
    <source>
        <dbReference type="ARBA" id="ARBA00022840"/>
    </source>
</evidence>
<dbReference type="GeneID" id="106806383"/>
<name>A0ABM1DV21_PRICU</name>
<dbReference type="InterPro" id="IPR004948">
    <property type="entry name" value="Nuc-triphosphatase_THEP1"/>
</dbReference>
<keyword evidence="5" id="KW-1185">Reference proteome</keyword>
<evidence type="ECO:0000256" key="2">
    <source>
        <dbReference type="ARBA" id="ARBA00022801"/>
    </source>
</evidence>
<gene>
    <name evidence="6" type="primary">LOC106806383</name>
</gene>
<evidence type="ECO:0000259" key="4">
    <source>
        <dbReference type="SMART" id="SM00382"/>
    </source>
</evidence>
<dbReference type="InterPro" id="IPR003593">
    <property type="entry name" value="AAA+_ATPase"/>
</dbReference>